<evidence type="ECO:0000256" key="2">
    <source>
        <dbReference type="ARBA" id="ARBA00001970"/>
    </source>
</evidence>
<comment type="caution">
    <text evidence="26">Lacks conserved residue(s) required for the propagation of feature annotation.</text>
</comment>
<dbReference type="PROSITE" id="PS00022">
    <property type="entry name" value="EGF_1"/>
    <property type="match status" value="1"/>
</dbReference>
<feature type="compositionally biased region" description="Polar residues" evidence="28">
    <location>
        <begin position="47"/>
        <end position="68"/>
    </location>
</feature>
<feature type="compositionally biased region" description="Low complexity" evidence="28">
    <location>
        <begin position="93"/>
        <end position="102"/>
    </location>
</feature>
<dbReference type="Gene3D" id="2.40.128.20">
    <property type="match status" value="1"/>
</dbReference>
<feature type="transmembrane region" description="Helical" evidence="29">
    <location>
        <begin position="3302"/>
        <end position="3324"/>
    </location>
</feature>
<feature type="transmembrane region" description="Helical" evidence="29">
    <location>
        <begin position="5338"/>
        <end position="5358"/>
    </location>
</feature>
<keyword evidence="29" id="KW-0472">Membrane</keyword>
<feature type="domain" description="EGF-like" evidence="30">
    <location>
        <begin position="5915"/>
        <end position="5949"/>
    </location>
</feature>
<evidence type="ECO:0000256" key="5">
    <source>
        <dbReference type="ARBA" id="ARBA00004397"/>
    </source>
</evidence>
<dbReference type="GO" id="GO:0006888">
    <property type="term" value="P:endoplasmic reticulum to Golgi vesicle-mediated transport"/>
    <property type="evidence" value="ECO:0007669"/>
    <property type="project" value="InterPro"/>
</dbReference>
<dbReference type="InterPro" id="IPR006900">
    <property type="entry name" value="Sec23/24_helical_dom"/>
</dbReference>
<keyword evidence="12 24" id="KW-0479">Metal-binding</keyword>
<comment type="catalytic activity">
    <reaction evidence="1">
        <text>2 a phenolic donor + H2O2 = 2 a phenolic radical donor + 2 H2O</text>
        <dbReference type="Rhea" id="RHEA:56136"/>
        <dbReference type="ChEBI" id="CHEBI:15377"/>
        <dbReference type="ChEBI" id="CHEBI:16240"/>
        <dbReference type="ChEBI" id="CHEBI:139520"/>
        <dbReference type="ChEBI" id="CHEBI:139521"/>
        <dbReference type="EC" id="1.11.1.7"/>
    </reaction>
</comment>
<keyword evidence="27" id="KW-0175">Coiled coil</keyword>
<dbReference type="FunFam" id="1.10.640.10:FF:000007">
    <property type="entry name" value="Peroxidase mlt-7"/>
    <property type="match status" value="1"/>
</dbReference>
<dbReference type="GO" id="GO:0005634">
    <property type="term" value="C:nucleus"/>
    <property type="evidence" value="ECO:0007669"/>
    <property type="project" value="UniProtKB-SubCell"/>
</dbReference>
<keyword evidence="23" id="KW-0968">Cytoplasmic vesicle</keyword>
<keyword evidence="10" id="KW-0575">Peroxidase</keyword>
<dbReference type="PANTHER" id="PTHR11475:SF133">
    <property type="entry name" value="PEROXIDASE"/>
    <property type="match status" value="1"/>
</dbReference>
<dbReference type="Pfam" id="PF00096">
    <property type="entry name" value="zf-C2H2"/>
    <property type="match status" value="2"/>
</dbReference>
<dbReference type="FunFam" id="3.40.50.410:FF:000020">
    <property type="entry name" value="protein transport protein Sec24D isoform X1"/>
    <property type="match status" value="1"/>
</dbReference>
<evidence type="ECO:0000256" key="27">
    <source>
        <dbReference type="SAM" id="Coils"/>
    </source>
</evidence>
<evidence type="ECO:0000256" key="20">
    <source>
        <dbReference type="ARBA" id="ARBA00023157"/>
    </source>
</evidence>
<dbReference type="Gene3D" id="2.10.25.10">
    <property type="entry name" value="Laminin"/>
    <property type="match status" value="1"/>
</dbReference>
<evidence type="ECO:0000256" key="11">
    <source>
        <dbReference type="ARBA" id="ARBA00022617"/>
    </source>
</evidence>
<dbReference type="CDD" id="cd00054">
    <property type="entry name" value="EGF_CA"/>
    <property type="match status" value="1"/>
</dbReference>
<evidence type="ECO:0000256" key="17">
    <source>
        <dbReference type="ARBA" id="ARBA00022927"/>
    </source>
</evidence>
<evidence type="ECO:0000256" key="15">
    <source>
        <dbReference type="ARBA" id="ARBA00022771"/>
    </source>
</evidence>
<keyword evidence="21" id="KW-0804">Transcription</keyword>
<dbReference type="InterPro" id="IPR012674">
    <property type="entry name" value="Calycin"/>
</dbReference>
<keyword evidence="9" id="KW-0813">Transport</keyword>
<evidence type="ECO:0000256" key="10">
    <source>
        <dbReference type="ARBA" id="ARBA00022559"/>
    </source>
</evidence>
<feature type="transmembrane region" description="Helical" evidence="29">
    <location>
        <begin position="2877"/>
        <end position="2897"/>
    </location>
</feature>
<evidence type="ECO:0000259" key="32">
    <source>
        <dbReference type="PROSITE" id="PS51670"/>
    </source>
</evidence>
<comment type="cofactor">
    <cofactor evidence="2">
        <name>heme b</name>
        <dbReference type="ChEBI" id="CHEBI:60344"/>
    </cofactor>
</comment>
<evidence type="ECO:0000256" key="8">
    <source>
        <dbReference type="ARBA" id="ARBA00012313"/>
    </source>
</evidence>
<dbReference type="Pfam" id="PF04815">
    <property type="entry name" value="Sec23_helical"/>
    <property type="match status" value="1"/>
</dbReference>
<dbReference type="Pfam" id="PF07885">
    <property type="entry name" value="Ion_trans_2"/>
    <property type="match status" value="2"/>
</dbReference>
<dbReference type="InterPro" id="IPR013087">
    <property type="entry name" value="Znf_C2H2_type"/>
</dbReference>
<keyword evidence="29" id="KW-0812">Transmembrane</keyword>
<dbReference type="Gene3D" id="1.10.640.10">
    <property type="entry name" value="Haem peroxidase domain superfamily, animal type"/>
    <property type="match status" value="2"/>
</dbReference>
<keyword evidence="22" id="KW-0539">Nucleus</keyword>
<dbReference type="PROSITE" id="PS50157">
    <property type="entry name" value="ZINC_FINGER_C2H2_2"/>
    <property type="match status" value="5"/>
</dbReference>
<dbReference type="Gene3D" id="2.60.40.1670">
    <property type="entry name" value="beta-sandwich domain of Sec23/24"/>
    <property type="match status" value="1"/>
</dbReference>
<evidence type="ECO:0000256" key="9">
    <source>
        <dbReference type="ARBA" id="ARBA00022448"/>
    </source>
</evidence>
<feature type="transmembrane region" description="Helical" evidence="29">
    <location>
        <begin position="3054"/>
        <end position="3078"/>
    </location>
</feature>
<evidence type="ECO:0000256" key="7">
    <source>
        <dbReference type="ARBA" id="ARBA00008928"/>
    </source>
</evidence>
<feature type="binding site" description="axial binding residue" evidence="24">
    <location>
        <position position="2322"/>
    </location>
    <ligand>
        <name>heme b</name>
        <dbReference type="ChEBI" id="CHEBI:60344"/>
    </ligand>
    <ligandPart>
        <name>Fe</name>
        <dbReference type="ChEBI" id="CHEBI:18248"/>
    </ligandPart>
</feature>
<dbReference type="GO" id="GO:0006979">
    <property type="term" value="P:response to oxidative stress"/>
    <property type="evidence" value="ECO:0007669"/>
    <property type="project" value="InterPro"/>
</dbReference>
<evidence type="ECO:0000256" key="26">
    <source>
        <dbReference type="PROSITE-ProRule" id="PRU00076"/>
    </source>
</evidence>
<evidence type="ECO:0000256" key="13">
    <source>
        <dbReference type="ARBA" id="ARBA00022729"/>
    </source>
</evidence>
<feature type="transmembrane region" description="Helical" evidence="29">
    <location>
        <begin position="4993"/>
        <end position="5010"/>
    </location>
</feature>
<dbReference type="EC" id="1.11.1.7" evidence="8"/>
<feature type="domain" description="C2H2-type" evidence="31">
    <location>
        <begin position="4692"/>
        <end position="4719"/>
    </location>
</feature>
<evidence type="ECO:0000256" key="14">
    <source>
        <dbReference type="ARBA" id="ARBA00022737"/>
    </source>
</evidence>
<keyword evidence="11 24" id="KW-0349">Heme</keyword>
<dbReference type="InterPro" id="IPR036174">
    <property type="entry name" value="Znf_Sec23_Sec24_sf"/>
</dbReference>
<evidence type="ECO:0000256" key="24">
    <source>
        <dbReference type="PIRSR" id="PIRSR619791-2"/>
    </source>
</evidence>
<name>A0AAF5DPX5_STRER</name>
<keyword evidence="10" id="KW-0560">Oxidoreductase</keyword>
<organism evidence="33 34">
    <name type="scientific">Strongyloides stercoralis</name>
    <name type="common">Threadworm</name>
    <dbReference type="NCBI Taxonomy" id="6248"/>
    <lineage>
        <taxon>Eukaryota</taxon>
        <taxon>Metazoa</taxon>
        <taxon>Ecdysozoa</taxon>
        <taxon>Nematoda</taxon>
        <taxon>Chromadorea</taxon>
        <taxon>Rhabditida</taxon>
        <taxon>Tylenchina</taxon>
        <taxon>Panagrolaimomorpha</taxon>
        <taxon>Strongyloidoidea</taxon>
        <taxon>Strongyloididae</taxon>
        <taxon>Strongyloides</taxon>
    </lineage>
</organism>
<keyword evidence="14" id="KW-0677">Repeat</keyword>
<dbReference type="PRINTS" id="PR00457">
    <property type="entry name" value="ANPEROXIDASE"/>
</dbReference>
<comment type="similarity">
    <text evidence="7">Belongs to the prostaglandin G/H synthase family.</text>
</comment>
<keyword evidence="29" id="KW-1133">Transmembrane helix</keyword>
<keyword evidence="20 26" id="KW-1015">Disulfide bond</keyword>
<dbReference type="InterPro" id="IPR007123">
    <property type="entry name" value="Gelsolin-like_dom"/>
</dbReference>
<dbReference type="GO" id="GO:0008270">
    <property type="term" value="F:zinc ion binding"/>
    <property type="evidence" value="ECO:0007669"/>
    <property type="project" value="UniProtKB-KW"/>
</dbReference>
<feature type="transmembrane region" description="Helical" evidence="29">
    <location>
        <begin position="4483"/>
        <end position="4501"/>
    </location>
</feature>
<keyword evidence="17" id="KW-0653">Protein transport</keyword>
<dbReference type="GO" id="GO:0006886">
    <property type="term" value="P:intracellular protein transport"/>
    <property type="evidence" value="ECO:0007669"/>
    <property type="project" value="InterPro"/>
</dbReference>
<comment type="subcellular location">
    <subcellularLocation>
        <location evidence="4">Cytoplasmic vesicle</location>
        <location evidence="4">COPII-coated vesicle membrane</location>
        <topology evidence="4">Peripheral membrane protein</topology>
        <orientation evidence="4">Cytoplasmic side</orientation>
    </subcellularLocation>
    <subcellularLocation>
        <location evidence="5">Endoplasmic reticulum membrane</location>
        <topology evidence="5">Peripheral membrane protein</topology>
        <orientation evidence="5">Cytoplasmic side</orientation>
    </subcellularLocation>
    <subcellularLocation>
        <location evidence="3">Nucleus</location>
    </subcellularLocation>
</comment>
<feature type="region of interest" description="Disordered" evidence="28">
    <location>
        <begin position="1"/>
        <end position="110"/>
    </location>
</feature>
<dbReference type="GO" id="GO:0020037">
    <property type="term" value="F:heme binding"/>
    <property type="evidence" value="ECO:0007669"/>
    <property type="project" value="InterPro"/>
</dbReference>
<dbReference type="WBParaSite" id="TCONS_00015498.p1">
    <property type="protein sequence ID" value="TCONS_00015498.p1"/>
    <property type="gene ID" value="XLOC_009898"/>
</dbReference>
<dbReference type="SUPFAM" id="SSF82919">
    <property type="entry name" value="Zn-finger domain of Sec23/24"/>
    <property type="match status" value="1"/>
</dbReference>
<dbReference type="SUPFAM" id="SSF81811">
    <property type="entry name" value="Helical domain of Sec23/24"/>
    <property type="match status" value="1"/>
</dbReference>
<evidence type="ECO:0000259" key="30">
    <source>
        <dbReference type="PROSITE" id="PS50026"/>
    </source>
</evidence>
<dbReference type="FunFam" id="1.10.640.10:FF:000006">
    <property type="entry name" value="Double oxidase: two peroxidase domains"/>
    <property type="match status" value="1"/>
</dbReference>
<dbReference type="InterPro" id="IPR019791">
    <property type="entry name" value="Haem_peroxidase_animal"/>
</dbReference>
<evidence type="ECO:0000256" key="23">
    <source>
        <dbReference type="ARBA" id="ARBA00023329"/>
    </source>
</evidence>
<feature type="domain" description="C2H2-type" evidence="31">
    <location>
        <begin position="4810"/>
        <end position="4837"/>
    </location>
</feature>
<comment type="similarity">
    <text evidence="6">Belongs to the SEC23/SEC24 family. SEC24 subfamily.</text>
</comment>
<dbReference type="PROSITE" id="PS50292">
    <property type="entry name" value="PEROXIDASE_3"/>
    <property type="match status" value="2"/>
</dbReference>
<evidence type="ECO:0000256" key="12">
    <source>
        <dbReference type="ARBA" id="ARBA00022723"/>
    </source>
</evidence>
<feature type="transmembrane region" description="Helical" evidence="29">
    <location>
        <begin position="3031"/>
        <end position="3048"/>
    </location>
</feature>
<feature type="disulfide bond" evidence="26">
    <location>
        <begin position="5939"/>
        <end position="5948"/>
    </location>
</feature>
<feature type="transmembrane region" description="Helical" evidence="29">
    <location>
        <begin position="3331"/>
        <end position="3348"/>
    </location>
</feature>
<evidence type="ECO:0000313" key="33">
    <source>
        <dbReference type="Proteomes" id="UP000035681"/>
    </source>
</evidence>
<feature type="region of interest" description="Disordered" evidence="28">
    <location>
        <begin position="191"/>
        <end position="221"/>
    </location>
</feature>
<dbReference type="InterPro" id="IPR006895">
    <property type="entry name" value="Znf_Sec23_Sec24"/>
</dbReference>
<keyword evidence="15 25" id="KW-0863">Zinc-finger</keyword>
<feature type="region of interest" description="Disordered" evidence="28">
    <location>
        <begin position="4169"/>
        <end position="4199"/>
    </location>
</feature>
<dbReference type="Gene3D" id="2.70.70.10">
    <property type="entry name" value="Glucose Permease (Domain IIA)"/>
    <property type="match status" value="2"/>
</dbReference>
<feature type="coiled-coil region" evidence="27">
    <location>
        <begin position="2751"/>
        <end position="2798"/>
    </location>
</feature>
<feature type="transmembrane region" description="Helical" evidence="29">
    <location>
        <begin position="3215"/>
        <end position="3233"/>
    </location>
</feature>
<evidence type="ECO:0000259" key="31">
    <source>
        <dbReference type="PROSITE" id="PS50157"/>
    </source>
</evidence>
<dbReference type="Gene3D" id="3.40.50.410">
    <property type="entry name" value="von Willebrand factor, type A domain"/>
    <property type="match status" value="1"/>
</dbReference>
<feature type="transmembrane region" description="Helical" evidence="29">
    <location>
        <begin position="5466"/>
        <end position="5492"/>
    </location>
</feature>
<dbReference type="Pfam" id="PF04811">
    <property type="entry name" value="Sec23_trunk"/>
    <property type="match status" value="1"/>
</dbReference>
<dbReference type="PROSITE" id="PS51670">
    <property type="entry name" value="SHKT"/>
    <property type="match status" value="1"/>
</dbReference>
<dbReference type="FunFam" id="3.30.160.60:FF:000125">
    <property type="entry name" value="Putative zinc finger protein 143"/>
    <property type="match status" value="1"/>
</dbReference>
<dbReference type="InterPro" id="IPR011055">
    <property type="entry name" value="Dup_hybrid_motif"/>
</dbReference>
<evidence type="ECO:0000256" key="1">
    <source>
        <dbReference type="ARBA" id="ARBA00000189"/>
    </source>
</evidence>
<dbReference type="SUPFAM" id="SSF48113">
    <property type="entry name" value="Heme-dependent peroxidases"/>
    <property type="match status" value="2"/>
</dbReference>
<feature type="domain" description="ShKT" evidence="32">
    <location>
        <begin position="5952"/>
        <end position="5989"/>
    </location>
</feature>
<dbReference type="Gene3D" id="1.10.287.70">
    <property type="match status" value="1"/>
</dbReference>
<dbReference type="SUPFAM" id="SSF82754">
    <property type="entry name" value="C-terminal, gelsolin-like domain of Sec23/24"/>
    <property type="match status" value="1"/>
</dbReference>
<feature type="transmembrane region" description="Helical" evidence="29">
    <location>
        <begin position="4345"/>
        <end position="4363"/>
    </location>
</feature>
<dbReference type="InterPro" id="IPR010255">
    <property type="entry name" value="Haem_peroxidase_sf"/>
</dbReference>
<dbReference type="PANTHER" id="PTHR11475">
    <property type="entry name" value="OXIDASE/PEROXIDASE"/>
    <property type="match status" value="1"/>
</dbReference>
<dbReference type="SUPFAM" id="SSF53300">
    <property type="entry name" value="vWA-like"/>
    <property type="match status" value="1"/>
</dbReference>
<dbReference type="InterPro" id="IPR003582">
    <property type="entry name" value="ShKT_dom"/>
</dbReference>
<dbReference type="SMART" id="SM00355">
    <property type="entry name" value="ZnF_C2H2"/>
    <property type="match status" value="6"/>
</dbReference>
<keyword evidence="33" id="KW-1185">Reference proteome</keyword>
<feature type="domain" description="C2H2-type" evidence="31">
    <location>
        <begin position="4749"/>
        <end position="4778"/>
    </location>
</feature>
<feature type="transmembrane region" description="Helical" evidence="29">
    <location>
        <begin position="5295"/>
        <end position="5318"/>
    </location>
</feature>
<dbReference type="Gene3D" id="3.30.160.60">
    <property type="entry name" value="Classic Zinc Finger"/>
    <property type="match status" value="4"/>
</dbReference>
<evidence type="ECO:0000256" key="22">
    <source>
        <dbReference type="ARBA" id="ARBA00023242"/>
    </source>
</evidence>
<feature type="transmembrane region" description="Helical" evidence="29">
    <location>
        <begin position="4453"/>
        <end position="4471"/>
    </location>
</feature>
<dbReference type="InterPro" id="IPR037120">
    <property type="entry name" value="Haem_peroxidase_sf_animal"/>
</dbReference>
<dbReference type="GO" id="GO:0140825">
    <property type="term" value="F:lactoperoxidase activity"/>
    <property type="evidence" value="ECO:0007669"/>
    <property type="project" value="UniProtKB-EC"/>
</dbReference>
<proteinExistence type="inferred from homology"/>
<dbReference type="SUPFAM" id="SSF81324">
    <property type="entry name" value="Voltage-gated potassium channels"/>
    <property type="match status" value="2"/>
</dbReference>
<evidence type="ECO:0000256" key="18">
    <source>
        <dbReference type="ARBA" id="ARBA00023015"/>
    </source>
</evidence>
<keyword evidence="16" id="KW-0862">Zinc</keyword>
<evidence type="ECO:0000256" key="25">
    <source>
        <dbReference type="PROSITE-ProRule" id="PRU00042"/>
    </source>
</evidence>
<evidence type="ECO:0000256" key="16">
    <source>
        <dbReference type="ARBA" id="ARBA00022833"/>
    </source>
</evidence>
<feature type="region of interest" description="Disordered" evidence="28">
    <location>
        <begin position="4291"/>
        <end position="4314"/>
    </location>
</feature>
<accession>A0AAF5DPX5</accession>
<dbReference type="SUPFAM" id="SSF81995">
    <property type="entry name" value="beta-sandwich domain of Sec23/24"/>
    <property type="match status" value="1"/>
</dbReference>
<dbReference type="FunFam" id="3.30.160.60:FF:001498">
    <property type="entry name" value="Zinc finger protein 404"/>
    <property type="match status" value="1"/>
</dbReference>
<feature type="transmembrane region" description="Helical" evidence="29">
    <location>
        <begin position="3857"/>
        <end position="3882"/>
    </location>
</feature>
<dbReference type="Proteomes" id="UP000035681">
    <property type="component" value="Unplaced"/>
</dbReference>
<evidence type="ECO:0000256" key="28">
    <source>
        <dbReference type="SAM" id="MobiDB-lite"/>
    </source>
</evidence>
<dbReference type="Gene3D" id="3.40.20.10">
    <property type="entry name" value="Severin"/>
    <property type="match status" value="1"/>
</dbReference>
<dbReference type="Pfam" id="PF04810">
    <property type="entry name" value="zf-Sec23_Sec24"/>
    <property type="match status" value="1"/>
</dbReference>
<dbReference type="InterPro" id="IPR006896">
    <property type="entry name" value="Sec23/24_trunk_dom"/>
</dbReference>
<keyword evidence="24" id="KW-0408">Iron</keyword>
<dbReference type="Gene3D" id="2.30.30.380">
    <property type="entry name" value="Zn-finger domain of Sec23/24"/>
    <property type="match status" value="1"/>
</dbReference>
<dbReference type="Pfam" id="PF03098">
    <property type="entry name" value="An_peroxidase"/>
    <property type="match status" value="2"/>
</dbReference>
<dbReference type="Pfam" id="PF00626">
    <property type="entry name" value="Gelsolin"/>
    <property type="match status" value="1"/>
</dbReference>
<keyword evidence="19" id="KW-0238">DNA-binding</keyword>
<dbReference type="GO" id="GO:0003677">
    <property type="term" value="F:DNA binding"/>
    <property type="evidence" value="ECO:0007669"/>
    <property type="project" value="UniProtKB-KW"/>
</dbReference>
<dbReference type="CDD" id="cd09823">
    <property type="entry name" value="peroxinectin_like"/>
    <property type="match status" value="1"/>
</dbReference>
<keyword evidence="18" id="KW-0805">Transcription regulation</keyword>
<protein>
    <recommendedName>
        <fullName evidence="8">peroxidase</fullName>
        <ecNumber evidence="8">1.11.1.7</ecNumber>
    </recommendedName>
</protein>
<evidence type="ECO:0000313" key="34">
    <source>
        <dbReference type="WBParaSite" id="TCONS_00015498.p1"/>
    </source>
</evidence>
<dbReference type="Gene3D" id="1.20.120.730">
    <property type="entry name" value="Sec23/Sec24 helical domain"/>
    <property type="match status" value="1"/>
</dbReference>
<dbReference type="SUPFAM" id="SSF57667">
    <property type="entry name" value="beta-beta-alpha zinc fingers"/>
    <property type="match status" value="3"/>
</dbReference>
<dbReference type="InterPro" id="IPR036180">
    <property type="entry name" value="Gelsolin-like_dom_sf"/>
</dbReference>
<dbReference type="PROSITE" id="PS50026">
    <property type="entry name" value="EGF_3"/>
    <property type="match status" value="1"/>
</dbReference>
<feature type="compositionally biased region" description="Polar residues" evidence="28">
    <location>
        <begin position="4176"/>
        <end position="4192"/>
    </location>
</feature>
<feature type="transmembrane region" description="Helical" evidence="29">
    <location>
        <begin position="3354"/>
        <end position="3381"/>
    </location>
</feature>
<dbReference type="InterPro" id="IPR013099">
    <property type="entry name" value="K_chnl_dom"/>
</dbReference>
<dbReference type="InterPro" id="IPR036465">
    <property type="entry name" value="vWFA_dom_sf"/>
</dbReference>
<evidence type="ECO:0000256" key="29">
    <source>
        <dbReference type="SAM" id="Phobius"/>
    </source>
</evidence>
<dbReference type="GO" id="GO:0005789">
    <property type="term" value="C:endoplasmic reticulum membrane"/>
    <property type="evidence" value="ECO:0007669"/>
    <property type="project" value="UniProtKB-SubCell"/>
</dbReference>
<sequence>MPVQDNTPPMAMQGLPFGGQQQPDRLPQMETPTQYGNRPPTMPPVGGQNSASGPSSTIQSGNPGQQKLSGPPSAINQGAPGSIQTNLPGVPGGFQMPQPGLPQMGGPGVPQMPQSVPSQMGMSGGPPMGMPGQQSMGLPGGPPMGMPGQQPMGLPGGPQMGMPGQQSMGMPGGPQMGMPGGPQMGIPGGPQMGMPGQPPMGMPGPPGMMDPMQQKQQRLDPEQMPSVVQVREDDKIAKTGVFPTGYPTAELPPLVTTDYIAQDQGNSNPRFLRSTIYAVPQTNDMLKVSHIPFVISCTPFAKTMSNEYIPPIVNLGELGPIRCQRCKAYMCPFMQFIDGGRKFKCPFCEASTPVVDEYFAHLDHTGRRTDISHRPEFCLGSYEFVATTSYCKNKVLPKEPAFIFMLDVSYNAIKSGLVRTFCSNLKNLLSMLPKESYQEKSTLRVGLVTYDHTLHFYNLSSKAKKTEMTIVSDLEDVFVPFIDGFLVDASEAEESIQKVLDEIPKLFGNTKITDTCLGPVIQAGLDALKSSDRSGKIFVFHTSLPTLEAPGKLVNREDRKVLGGEKEKTVLTPNGDFYTKLGEECTKNGVCVDLFLFPNAFIDVASMAPLVSISGGHLYKYQYFDASKDSENFLIDFKNAISREAAFDAIMRIRTSTGLRATNFYGHFLMQNSTDMEFGAIDSNKQVMTEIKYDDKLPPNEPCYIQAAVLYTSCSGQRRLRIHNLSLSTTTDFSIIYKAIEADTFVAYLYKNAERIVKEKIPKDMKEQTINLCAHVLATYRDKCSDNPPIGQLILPECLRLLPLYLGSIIKNDGLSGGADLTVDNRAWLMQLIPGMKTEEIMRILYPRIIPVTGVSVENDQDEFFMPVEVRASYEYLKGNEAYLIENGVNIFLWIGQQVSSNWIQAVFNVQNIQQVDNETHTIPERDNPQSRGLRKVAKIITNEILRHTKITIIRQSDPLEAWMKRFLVEDRYAGQGGSYVDSLCTLHREIPQGLNINEISPLSQLLSLKSTNVYNIRIEKKSKYVITQKYKLNNIMKRNIDIMTKREQKYKRVQYLKLNKKIVYNDYNQSCFMQIAIRKNCSNNSFLFTTLFLLFLSKMSNNIKEKYITLIFAIQDINLKKIINLWRNFTIFLVLFLSSFLIYSQIPCGKSFVPCENSIFERKNAIDYNIVKSHPYKIDGITTTLTSNSNKILIDEDMILTASHRAEMALLNNMKEKKFIDKPNDKLVKNALIRYLEITSTDYQKDESLISSNFNTALLKELNNIDLNSVDMKIIKIPSNITKRMSERCINNKNISCVPSSYRLTNGRCNNVKNPTLGSINEPFQRILSPDYEDNVMLPRVSFNKKQLPNERELSINLFNYPNNINVTISNLFAYWFELISSDISLISSITKTSIEKDIISECCSPNLKKINQECDPLEISSKDLIYRGLITCIPHTRSIPTTPKDCKLGQREQANFVTSFIDGSSIYGNSIEYEKELRKFVNGKLKTIIFNNDSKLLSIDIKTSKWCQLSGNYSCFKTGTKDGNIFPGSSALRIIIVKYHNYIATNLKKLNPFWDDEKIYQESKKITIREKNMIKYKLKLRDYGYESNYDININPNTFNEVSILLNPLLFSMINEIIRLVDNKGWIIKNLNVGDTFNDPSLLYEKNGIENIIRFLTLEKINSPSLLIPGVFKSFYLSNRGNFGLDSIALAIKKGRDHGIKGYRFYRQACGLNDITNFNDLEKIFYSKNVVDILSSTYDNINDIDLIIGSLGEKPIDGSLIGPTLSCILGKQFELLKYGDRYWFENYFVDSSFTLKQLNEIKKSSISEIICIGSNINSIQPNAFLLPDKFSNTFINCNNNAINKINLKYWKEDEKNVKIPITIETMKKIFDLAELNIKKQKKREISNLEINQTVFQKGDPLFTWSNMLRPKEKAKEINKIAEILLESTKILINDNNLSNKLNLPKLNIENMQKIISEIDVSIFISNFTAFLSDNGRLTEDQCLPQYLPCDHTSKYRTSSGWCNNLKHPHYGNAFQPLKHLLVPIYDDGFDKPRIRSVTGNLLPNPRVISNTIHEDRNISHVKFTHMVMQFGQFLDHDLTHSPISRGPNNEILNCTKCDSHDTISVHCTPVPIEKGDPHFPTHYPNGERRCLPFARSLIGQLNLGYRNQLNQLTSFIDGSVIYGSTDCEAKQLRLFSKGLLRYSNIGLHNTEALPQGEQEKDCRSLPKYKCFVGGDERNSHQPGLTMMHTIFMREHNRIVKKLNIINPHWNDEKLYQEGRRINVGQFQHIVYNEFIPKIIGMKLLDKYDIMVKKDGYYKKYDETCDPQISQPFATAAFRFGHTLIRRLFPRLDKNFKKMSDPIDLATHFGYVEPVYNGSAGGINSILMGLLGTPSMAFDRHITSAVRNHLFARKNEPTSGMDLIAINILRARDHGVQTYNTFREFCGFKKARNFNDLLEDMDQKSVFALQSVYKDVNDIDLFPGLTSEKPLRGALLGPTMGCLIAEQFSRLKKCDRFYYENNNEMTKFTLKQLREIRKIKLSTIFCQNSDYIETIQPNVFDMPDELLNSLIISCKIKDKEIFPGKTIDITPCVSCTCTKDGVMCHPKKIINCEKLLSKFNKEDILNDTSSRNNFICGKFKINFFNSLWNVNHTQFIQCKLCYLMIYNVSKILKISTSNFRTIEKKILYKFNLKIKINKLVKLVTNQGYSIKDAAIMTDVNHSIARFFTSKFKSKKVLSKKPRNEAPKSVFIRCIKQSHREFDRINDPEKIKQRKEYALSTNEKKLKELQAKLSFMSELNDYEREIKSLNDQTDALLNSDALKENLAVLKNLKKGILNKVIKFLFKKPNWIILHLYNKIFRNNINITVDSSEITIKLEYVLFSINYTAFRTIIQMKQLFLTILIIKSTKCFAYVILLFERNVINNRYFNTKNSLKSILNFILIQYFEFFIFKQTFWKLCNLHNITSLLNILNFNIERIKRKNLKQTFNYCYSKQFNVLTTLYQYLFFQDILPILFNIKKKVCIQQNDITVFLKISKVHYDYRIYLIFFKKRYFVLYIINLLDFINIQNVKYAKIILPHVVLVLTVCLYAIIGSLIFYHFEAPHEENLKITGVKHIDNLRKDLIQTMWSFKTDNTHSFLNTKTIQNFYINMERKLETFNSDVFKAFKDQYVRYDNVKVSSNYTNLQNSRSRKYRKANSKSDKSGQLWTHSSSLFFAATTMATIGYGNIVPVTPQGRIACVIFALFGAPLAIITIGDLGKFLSECTIWLYKNIIKVRKTLSLYYARWSNIRKGVTTEVDETVSTHKSVSRSNIDWDDLDKTEVPVLLVFAILLLYIALGGILFAILESWTYMDAFYYCFVSLTTIGFGDFVPERHEYIVIMLIYLFVGLAVTTMCIDLVGIQYIQKIHYFGRKFRGTDILQLLKRKRMIERRIALGQGEEILQMCLTHMAKEQIQAQIPMKSMVSYVKPDLPKKFANTSFLSSHNSIVSSFSNNSKKASLKSDIAIISETNHFKIASSCSIPTIFTGSLPESPYTISSASRRSMMYERFENRENSWIESGPDISFHCSISTSPSVYEREFQFNNRHSPSPSIESFKFSFLPDPIPSPDIKKISDSVKKMRRSLSCSGIIEHIYSTKSSKTSLDTQSSLSVRKSLSICGSINTCLHAIECFASTPPLFSRCISFYLHAYNSQFSIVDFLFLFNELPEKTALSNCEHEPSLNLVDFFNSPHLFDTIKCIEHKSLKKPSILLLNEANVNHVLCGNIEQNGLINNLKKWLLMPKNERRQSFHFDDGSIKGVDIQRGEPILKRKKHERIARKKSPKHKMDWLNISPRTPLLNDISSPPSSILSRRPSITLQSTIPIHGLIQIIIKMIFHQFLNNFFFNIYLFTFFCMIYEITIISIYFFMLETTGLHCMINWEQPITTAEGKSLEIIYYSPVKSLEDLEEPETHKILEKKNTEVWKEANISDISEPSHIIFPPLPDAIELTPSIYSDDFELELNTIVEQVSPEPPLSSYVSIDEESSNFFGDDSSSSSNSPAFDIDLGAFELVNSGMTAESLLNQEEPVIYHKDMPVHSVHHDTVQTEAALENLMNAPKSMLSSVVPPTMVADNYCFVVDGDKVKFGDIMGDDQWWRHTSRPTKYFYSDDMKKFTRVNCITAKGKIISARLAVSSSSHSAPNSATLMISSSTSSTLNAGGSGSIQSSTTPRPSFSISARSTGGGLSSRGEKVSLNNVYKVIRFYSFWKTCTSFHRICTMIDKVTDTNQGGSSPGFKRRLFVQYLWRNAKPSDKIRVQKEFDPRRQRLLRFVTAENAQKKRSSVVRNEKSEHPFSRSSNVNKSSKLDDRKMYYPLNKNVSKKLYIRNLCKNWKVAFYLAIIFIDIICENYLLDTTTRLYIKYQLHKENYLIQLFDICFVYSRPPINCSLKICPGKCYLSHRERYKASNFIIKKECKLHYFKTILLIMQYKSIKKGKIYNKKFKLYLLYIHIHCKLFFYFLNTNVDSKYVHHNIIEMITLLFNLFTNFYFIMKKKSQFLLIDVWLIKVHSNVHFYIKKYTSHYKGQTWMGKKRNIRALKIKMSGRRHIINGTCLNDWDYKMKVREKDTIVDFFHNYYMFYNLKCFINNFFNHFDLYYNVISINEFSRFNETYHYFISKENKKEIYFILSNLGKGPIIRYVRKNLCVRMHLFTDKGRSINQSQLPFDRPKQESQPTMREAKPYKCQQCTKSFANNSYLSQHLRIHSGVKPFGPCKFCGKSFTQLSHLQQHLRTHTGEKPYRCKIDGCGKAFSQLSNLQSHSRCHEQNKPFRCNSCYKCFSEESQLLEHIPKHQDSKHLKKHLCRFCGKSYAQAVYLEKHMAKHSDRRGNIGGQVDHVHSWSQQFNNAGDFLRLGQSANAAFNRTQEQLAHATASQSNLGSGNLGGPSIASSTYNTYQTTTPTLVAAAAANSAMMNQPTIPLDLFNGPAFNIITPTNETRIYCFLFAIKKLNINNKKNNLSIIRIKMYALNITLGLKSKSFKKNFNILFEIYFLTLYFIFYYQPINKYIIVIVTVNFDCTITKQLFNCKITIKHFKNPKNNVLKYFINTSNEINILYFVAKKKTESRNKLFKLFELLVIDFEKRKLLLIQIDIEKINVVLPNKKINNKKICKPIEQTNYITILAEAKKRQFNKICHFCVKTVKDQNTTIPILFLNYLKNVIYLKPCLPIAINTSKIKSIHQKESNTVTTKKIIFDTSITTEIQTKNMLAKESIAIKSTVKLTITKISILTIASIYVPTTMRSIIISTITNFVGNNIFHGLEVYGEIEYGAKNKPNIKPNKINGLNTFLKFFTSSSLIVLSLYEYMLINFVPILIVGSNNISANKFPKHSIILFHFGIKVFLINISIRIKLPCFLIKNMKIKVNKLFIPNESGKIISSHEFIKSFIITDIDPANLIITGIRLYNVSSDSCDNISVNLTKHCLASYALPNYISLFLTFAIEASGDLPFDMYSKNMFCHSCVHLISFLVEFFVIITFNEPLAIFLFIEEHLFTDFKTDIATLAIGCEISNNINHLPTYEFKSACLLPIKSSILFKHSGLTDCCNFIGFSMFESSLITKKSSSSIDVVPISDRKSSLLLIGFINVEIILLYPDFLLLNVDKVAKLFIIAKYNDFEFVGESFCKVNFATISSHDLHFASSTGGYLLGITYRYILADKGFLPGLKFYINYKMVKMTDECFLVVKLLRIFIYFWDCLKINININFLKFNIDNKSVKNNPKYIYKLRTIVKSIKYDRIEIKNIFLYLKLRIIKYNYMKNKLRNYFKIQNKNNIIKQFFFVKTHVVKSTAGQLLLNLVIFDHQIPLFIGQLMSKLLFDINAFNVSMSSTSTAVIASKISCDFNVLTYLNDDKCCDFSQVKYLNKYIDYFFTTEKFIHYFWCTSSMTLYHAFWRETVAVDTFKASAKEAIVVIKRLSKEQCERNPCLNGGKCIPGNIGCTCTQGWMGKYCHRRCRNIYKSCDRWAMEEKCEVVRSQTNFFDINCAVSCNTCVPDPSIKLTPIPLAPALEPVQFILGSWYSQASKGLRYPTDMYDGAYEETINFMPAEVPMFGPPSLNVTSMSVVGNDIRISHGFLTLKPNSNPLEGALLSASNEGLNIVELGTLANNALTLNITYMQVHPSMDPTILPLGGTRRFKRVGQNLEMTVAKLFNDNKLKIYTFEVKKLFRGSDQQITFNTASPLMSKETGFSAVFLNTIETGKLIKQCGCNEQEKCLNNMKAQIYSCSNDCWGIFNKITKTPEDLKKCFDKKKDRITSFMECFNRKSESCNPLNDNKMIPKHNITLMFHIAEKQISSRKNDIMKSPAVKPIRNFFNTTLDFGHCLKNCMLKGNSNGFCFDKINCQPYLTEKKTIVTIKKCLKEFDWKDELAEICDCCIKAGISELNKICPMLKLMAGGSKKVHLQTKPPSTTFHNLYNLQCILMYQSYYKLNKNVKDSSYSLFATIRHCLNKLLSKKLHRCVIRDEGYAVLDDEGLIHEDFDCLASAYKCFLRERIGDEKKGKVIKNDIKISMTSIKEIEIHNIIKLSFERYIRLLLIASDFGIFSRNEGIILLFIGEVLDIAFLRTVCLSISLVIYSRNVSTGVKLLIVVSIPVGVLTGVFNKKFDIGVEIDEFDIQFLDIVIYFDNIKFTKMSKNNDKYGYHDKWREGYTSQSFIYRSHISLKRMTYMITVYDNINNLLIMLKIFYKDIKKIILKLWKAKKISKIFAIKFYLVKNIIERYIVIIDNKNDNISNRLKKKKYLYKIEKDKIDLLKKFLKKFSKKNMTDNKNAMLKISANLYIHINMLNNYDMLETIINKEKSDEVKNKNQEKKILNKLHFFNIHKNNLKINFTKYYDRKRTPLDRNGNVNIIKTYSIKKKIDFKTTIFIIKKKIIRKILSNKFNYKKLYIIFIPIYSNGCMPKICSSNAGNEIDKCFNKNEPCGQFKGRRSSESVLEAVDLECPIEDDVFAPISGELSYHKPFGGEDQYECLDHGIKIEGTGQWTGYYVNVWPVKLDKYGGKVTAGEKLGKAGSLDCNIEPSQRSIKNHIRIELFKEGKPIDPTYHMQDCMCTGWICETNPNNIIIGEAFKSDSRYNGVRGWELECPNAIEDDYGSDEVEFRSPDIYSPIEGNIIGRTRLNFEQGIYEGCDNEGIFITGSGQWLDFEAKLYNVRYYEHLKFGTKYVQKGMPIGRRLNCPNSPDSIFLELRFQGKLINITDIVTADSLTKRYF</sequence>
<keyword evidence="13" id="KW-0732">Signal</keyword>
<reference evidence="34" key="1">
    <citation type="submission" date="2024-02" db="UniProtKB">
        <authorList>
            <consortium name="WormBaseParasite"/>
        </authorList>
    </citation>
    <scope>IDENTIFICATION</scope>
</reference>
<keyword evidence="26" id="KW-0245">EGF-like domain</keyword>
<dbReference type="InterPro" id="IPR000742">
    <property type="entry name" value="EGF"/>
</dbReference>
<feature type="domain" description="C2H2-type" evidence="31">
    <location>
        <begin position="4721"/>
        <end position="4748"/>
    </location>
</feature>
<dbReference type="InterPro" id="IPR029006">
    <property type="entry name" value="ADF-H/Gelsolin-like_dom_sf"/>
</dbReference>
<dbReference type="InterPro" id="IPR036175">
    <property type="entry name" value="Sec23/24_helical_dom_sf"/>
</dbReference>
<dbReference type="PROSITE" id="PS00028">
    <property type="entry name" value="ZINC_FINGER_C2H2_1"/>
    <property type="match status" value="5"/>
</dbReference>
<evidence type="ECO:0000256" key="4">
    <source>
        <dbReference type="ARBA" id="ARBA00004299"/>
    </source>
</evidence>
<evidence type="ECO:0000256" key="19">
    <source>
        <dbReference type="ARBA" id="ARBA00023125"/>
    </source>
</evidence>
<evidence type="ECO:0000256" key="3">
    <source>
        <dbReference type="ARBA" id="ARBA00004123"/>
    </source>
</evidence>
<feature type="compositionally biased region" description="Pro residues" evidence="28">
    <location>
        <begin position="196"/>
        <end position="208"/>
    </location>
</feature>
<evidence type="ECO:0000256" key="21">
    <source>
        <dbReference type="ARBA" id="ARBA00023163"/>
    </source>
</evidence>
<dbReference type="GO" id="GO:0030127">
    <property type="term" value="C:COPII vesicle coat"/>
    <property type="evidence" value="ECO:0007669"/>
    <property type="project" value="InterPro"/>
</dbReference>
<feature type="domain" description="C2H2-type" evidence="31">
    <location>
        <begin position="4779"/>
        <end position="4806"/>
    </location>
</feature>
<dbReference type="InterPro" id="IPR036236">
    <property type="entry name" value="Znf_C2H2_sf"/>
</dbReference>
<dbReference type="InterPro" id="IPR012990">
    <property type="entry name" value="Beta-sandwich_Sec23_24"/>
</dbReference>
<dbReference type="SUPFAM" id="SSF50814">
    <property type="entry name" value="Lipocalins"/>
    <property type="match status" value="1"/>
</dbReference>
<evidence type="ECO:0000256" key="6">
    <source>
        <dbReference type="ARBA" id="ARBA00008334"/>
    </source>
</evidence>
<dbReference type="Pfam" id="PF08033">
    <property type="entry name" value="Sec23_BS"/>
    <property type="match status" value="1"/>
</dbReference>
<dbReference type="FunFam" id="3.30.160.60:FF:000213">
    <property type="entry name" value="Zinc finger protein 624"/>
    <property type="match status" value="1"/>
</dbReference>